<evidence type="ECO:0000313" key="3">
    <source>
        <dbReference type="Proteomes" id="UP000824029"/>
    </source>
</evidence>
<dbReference type="Proteomes" id="UP000824029">
    <property type="component" value="Unassembled WGS sequence"/>
</dbReference>
<comment type="caution">
    <text evidence="2">The sequence shown here is derived from an EMBL/GenBank/DDBJ whole genome shotgun (WGS) entry which is preliminary data.</text>
</comment>
<organism evidence="2 3">
    <name type="scientific">Candidatus Olsenella stercoravium</name>
    <dbReference type="NCBI Taxonomy" id="2838713"/>
    <lineage>
        <taxon>Bacteria</taxon>
        <taxon>Bacillati</taxon>
        <taxon>Actinomycetota</taxon>
        <taxon>Coriobacteriia</taxon>
        <taxon>Coriobacteriales</taxon>
        <taxon>Atopobiaceae</taxon>
        <taxon>Olsenella</taxon>
    </lineage>
</organism>
<dbReference type="AlphaFoldDB" id="A0A9D2DIA6"/>
<reference evidence="2" key="1">
    <citation type="journal article" date="2021" name="PeerJ">
        <title>Extensive microbial diversity within the chicken gut microbiome revealed by metagenomics and culture.</title>
        <authorList>
            <person name="Gilroy R."/>
            <person name="Ravi A."/>
            <person name="Getino M."/>
            <person name="Pursley I."/>
            <person name="Horton D.L."/>
            <person name="Alikhan N.F."/>
            <person name="Baker D."/>
            <person name="Gharbi K."/>
            <person name="Hall N."/>
            <person name="Watson M."/>
            <person name="Adriaenssens E.M."/>
            <person name="Foster-Nyarko E."/>
            <person name="Jarju S."/>
            <person name="Secka A."/>
            <person name="Antonio M."/>
            <person name="Oren A."/>
            <person name="Chaudhuri R.R."/>
            <person name="La Ragione R."/>
            <person name="Hildebrand F."/>
            <person name="Pallen M.J."/>
        </authorList>
    </citation>
    <scope>NUCLEOTIDE SEQUENCE</scope>
    <source>
        <strain evidence="2">ChiHecolR3B27-1887</strain>
    </source>
</reference>
<accession>A0A9D2DIA6</accession>
<feature type="domain" description="Treble clef zinc finger" evidence="1">
    <location>
        <begin position="341"/>
        <end position="398"/>
    </location>
</feature>
<feature type="domain" description="Treble clef zinc finger" evidence="1">
    <location>
        <begin position="272"/>
        <end position="328"/>
    </location>
</feature>
<name>A0A9D2DIA6_9ACTN</name>
<gene>
    <name evidence="2" type="ORF">IAA22_00010</name>
</gene>
<evidence type="ECO:0000259" key="1">
    <source>
        <dbReference type="Pfam" id="PF14311"/>
    </source>
</evidence>
<dbReference type="EMBL" id="DXBZ01000001">
    <property type="protein sequence ID" value="HIZ17493.1"/>
    <property type="molecule type" value="Genomic_DNA"/>
</dbReference>
<proteinExistence type="predicted"/>
<dbReference type="InterPro" id="IPR025487">
    <property type="entry name" value="DUF4379"/>
</dbReference>
<dbReference type="PANTHER" id="PTHR37317">
    <property type="entry name" value="BLR8090 PROTEIN"/>
    <property type="match status" value="1"/>
</dbReference>
<protein>
    <submittedName>
        <fullName evidence="2">Zinc-ribbon domain-containing protein</fullName>
    </submittedName>
</protein>
<feature type="domain" description="Treble clef zinc finger" evidence="1">
    <location>
        <begin position="127"/>
        <end position="180"/>
    </location>
</feature>
<evidence type="ECO:0000313" key="2">
    <source>
        <dbReference type="EMBL" id="HIZ17493.1"/>
    </source>
</evidence>
<sequence>MAIGKFIEAGHTLDELIDQGVITAGQSIRWQEAEALADEHGYELLDLIHGRRRGDDVMLVKCRACGRQTAERPCDVEYGCTCGGVKENGGVAFGNEVIKVPRESHPVASSLLQDGSPRLLKEADAGLLAWWDAEENSGPIPEELTQNSRQEYAWRCPTCGYKFHAPVFSMARNHRCPLCTAVRGYLFDIKWATLKTMVVADFPDLLAAWNDDADPFATPVTTSRLFHLTCPKGHHPTQTAYSYLSNGCMVCRGLATKTLENRDCLAVTDPELAAEWLHAKDGERYTPENVRDGSKRTVTWRCIACGHEWDATVRERQLRMNNRCPECGKVMGSLAWKYPELAAEWSPSNPVSPWNTKPFGKLSFTPEWICGNDPSHIWRMSTSARINGGKGCPFCKERSEEHGR</sequence>
<dbReference type="PANTHER" id="PTHR37317:SF1">
    <property type="entry name" value="ZINC-RIBBON DOMAIN-CONTAINING PROTEIN-RELATED"/>
    <property type="match status" value="1"/>
</dbReference>
<dbReference type="Pfam" id="PF14311">
    <property type="entry name" value="DUF4379"/>
    <property type="match status" value="3"/>
</dbReference>
<reference evidence="2" key="2">
    <citation type="submission" date="2021-04" db="EMBL/GenBank/DDBJ databases">
        <authorList>
            <person name="Gilroy R."/>
        </authorList>
    </citation>
    <scope>NUCLEOTIDE SEQUENCE</scope>
    <source>
        <strain evidence="2">ChiHecolR3B27-1887</strain>
    </source>
</reference>